<dbReference type="GeneID" id="111116444"/>
<proteinExistence type="predicted"/>
<sequence>MPPSPTPTPIYEKPNAGRGDNFNKYQIIFLLTSSFVFNVTAVSTNNRILFGTLLAGSALVTSLYGDYLFNEFELTLLTTAVLILTFPRPSESAVKTCTDYPGYTDDPLLGCYRIYPPGELLSHADAEKLCASDGGRLVLINSEAEAQAFREKIKEMNNVVLLGYIQGTRTGKDAPWTDNNGNPLPYLPARIFSGEDASRTKLTIIQNGFFAIAVSYKGYGFVLCEI</sequence>
<dbReference type="RefSeq" id="XP_022311149.1">
    <property type="nucleotide sequence ID" value="XM_022455441.1"/>
</dbReference>
<name>A0A8B8C7Q9_CRAVI</name>
<protein>
    <submittedName>
        <fullName evidence="2">Uncharacterized protein LOC111116444</fullName>
    </submittedName>
</protein>
<evidence type="ECO:0000313" key="2">
    <source>
        <dbReference type="RefSeq" id="XP_022311149.1"/>
    </source>
</evidence>
<keyword evidence="1" id="KW-1185">Reference proteome</keyword>
<reference evidence="2" key="1">
    <citation type="submission" date="2025-08" db="UniProtKB">
        <authorList>
            <consortium name="RefSeq"/>
        </authorList>
    </citation>
    <scope>IDENTIFICATION</scope>
    <source>
        <tissue evidence="2">Whole sample</tissue>
    </source>
</reference>
<dbReference type="OrthoDB" id="7357196at2759"/>
<dbReference type="Gene3D" id="3.10.100.10">
    <property type="entry name" value="Mannose-Binding Protein A, subunit A"/>
    <property type="match status" value="1"/>
</dbReference>
<dbReference type="InterPro" id="IPR016187">
    <property type="entry name" value="CTDL_fold"/>
</dbReference>
<dbReference type="Proteomes" id="UP000694844">
    <property type="component" value="Chromosome 10"/>
</dbReference>
<dbReference type="InterPro" id="IPR016186">
    <property type="entry name" value="C-type_lectin-like/link_sf"/>
</dbReference>
<dbReference type="AlphaFoldDB" id="A0A8B8C7Q9"/>
<accession>A0A8B8C7Q9</accession>
<dbReference type="SUPFAM" id="SSF56436">
    <property type="entry name" value="C-type lectin-like"/>
    <property type="match status" value="1"/>
</dbReference>
<gene>
    <name evidence="2" type="primary">LOC111116444</name>
</gene>
<dbReference type="KEGG" id="cvn:111116444"/>
<dbReference type="CDD" id="cd00037">
    <property type="entry name" value="CLECT"/>
    <property type="match status" value="1"/>
</dbReference>
<evidence type="ECO:0000313" key="1">
    <source>
        <dbReference type="Proteomes" id="UP000694844"/>
    </source>
</evidence>
<organism evidence="1 2">
    <name type="scientific">Crassostrea virginica</name>
    <name type="common">Eastern oyster</name>
    <dbReference type="NCBI Taxonomy" id="6565"/>
    <lineage>
        <taxon>Eukaryota</taxon>
        <taxon>Metazoa</taxon>
        <taxon>Spiralia</taxon>
        <taxon>Lophotrochozoa</taxon>
        <taxon>Mollusca</taxon>
        <taxon>Bivalvia</taxon>
        <taxon>Autobranchia</taxon>
        <taxon>Pteriomorphia</taxon>
        <taxon>Ostreida</taxon>
        <taxon>Ostreoidea</taxon>
        <taxon>Ostreidae</taxon>
        <taxon>Crassostrea</taxon>
    </lineage>
</organism>